<dbReference type="Pfam" id="PF20703">
    <property type="entry name" value="nSTAND1"/>
    <property type="match status" value="1"/>
</dbReference>
<keyword evidence="1" id="KW-1133">Transmembrane helix</keyword>
<dbReference type="RefSeq" id="WP_090006856.1">
    <property type="nucleotide sequence ID" value="NZ_FNET01000007.1"/>
</dbReference>
<protein>
    <submittedName>
        <fullName evidence="3">WD-40 repeat-containing protein</fullName>
    </submittedName>
</protein>
<dbReference type="InterPro" id="IPR049052">
    <property type="entry name" value="nSTAND1"/>
</dbReference>
<dbReference type="InterPro" id="IPR015943">
    <property type="entry name" value="WD40/YVTN_repeat-like_dom_sf"/>
</dbReference>
<dbReference type="EMBL" id="FNET01000007">
    <property type="protein sequence ID" value="SDK74210.1"/>
    <property type="molecule type" value="Genomic_DNA"/>
</dbReference>
<evidence type="ECO:0000259" key="2">
    <source>
        <dbReference type="Pfam" id="PF20703"/>
    </source>
</evidence>
<dbReference type="Proteomes" id="UP000199682">
    <property type="component" value="Unassembled WGS sequence"/>
</dbReference>
<feature type="domain" description="Novel STAND NTPase 1" evidence="2">
    <location>
        <begin position="95"/>
        <end position="449"/>
    </location>
</feature>
<feature type="transmembrane region" description="Helical" evidence="1">
    <location>
        <begin position="489"/>
        <end position="511"/>
    </location>
</feature>
<evidence type="ECO:0000313" key="4">
    <source>
        <dbReference type="Proteomes" id="UP000199682"/>
    </source>
</evidence>
<dbReference type="SUPFAM" id="SSF82171">
    <property type="entry name" value="DPP6 N-terminal domain-like"/>
    <property type="match status" value="1"/>
</dbReference>
<keyword evidence="1" id="KW-0472">Membrane</keyword>
<evidence type="ECO:0000313" key="3">
    <source>
        <dbReference type="EMBL" id="SDK74210.1"/>
    </source>
</evidence>
<sequence>MPRGETPLGAVDSELGRFAGGLRRLREKAGTPPYRELSSRAHYSAAALSEAAAGKKLPSLAVTLAYVVACGGDATEWEQRWRAIAEPPADGGTPPYAGLAAFGTEDADLFFGREKLTAKLVALTAERPFVGVFGASGSGKSSLLRAGLVPALDRTLVCTPGPSPLDECAVRLAELTGEPALDLYERLKADPDVLRLLTKGVTVVVDQFEEVFTLADEGWRGAFITALTRCDSVVIGVRADFYGHCGHHPALAEALEGAQLLVGPMTPDELRRAIVEPAQRTHVTVESALVTRLVADVAGQAAALPLMSHALVETWRRRRGMTMTLAGYEEAGGIEHSVARTAEQAFRALSAQQQQVARDVFLRLVVVGEGTDDTKRRVPRQDLDDEVLDRLAAARLIVLDRDHVDLAHETLLRSWPRLRDWIAEDRDAVRARQHLSEAVAAWEANGRHADAVYRGVRLVQIRELDGLTGPERDFLAAGTRIERRRAHRLRALAAVLTVLVVVLTGAVLLAVDATQVVAAQRNASLAREAASEARRLAITDPGGAARIALAAHAVARTDETRDAVLSVSAAVQRTSVPIVTTPMTVRFSPSGRALIVQDQDRSMWWVEGTERRPLPFTTDNRFHVSADEKRFFVPEDGFRVRVYEAGRTVEMLPHFAIHDVDGTGSMVTGVDVFETGDRISSPDRIRLWDLSGTPKDTLLPVEGVIASALSRDGRTLAVALNDGAMELWRVGGERIARWHREGKPATRLWMNDDGTVLAAWLDSRRTVQLWRLDGTPRWSADLSVSSSTLPDVAFGDQTMAVHLEPSIQVWDLRHEQPRRTAEFGGFTSHVPSMRYRPDIGEFVAFEWEGSNVWTLRGDLTAALIQVCAVAVSPLSDEEWRRRFPDVERVPVC</sequence>
<name>A0A1G9EDF8_9PSEU</name>
<organism evidence="3 4">
    <name type="scientific">Lentzea albidocapillata subsp. violacea</name>
    <dbReference type="NCBI Taxonomy" id="128104"/>
    <lineage>
        <taxon>Bacteria</taxon>
        <taxon>Bacillati</taxon>
        <taxon>Actinomycetota</taxon>
        <taxon>Actinomycetes</taxon>
        <taxon>Pseudonocardiales</taxon>
        <taxon>Pseudonocardiaceae</taxon>
        <taxon>Lentzea</taxon>
    </lineage>
</organism>
<gene>
    <name evidence="3" type="ORF">SAMN04488074_10712</name>
</gene>
<dbReference type="InterPro" id="IPR027417">
    <property type="entry name" value="P-loop_NTPase"/>
</dbReference>
<dbReference type="SUPFAM" id="SSF52540">
    <property type="entry name" value="P-loop containing nucleoside triphosphate hydrolases"/>
    <property type="match status" value="1"/>
</dbReference>
<reference evidence="4" key="1">
    <citation type="submission" date="2016-10" db="EMBL/GenBank/DDBJ databases">
        <authorList>
            <person name="Varghese N."/>
            <person name="Submissions S."/>
        </authorList>
    </citation>
    <scope>NUCLEOTIDE SEQUENCE [LARGE SCALE GENOMIC DNA]</scope>
    <source>
        <strain evidence="4">DSM 44796</strain>
    </source>
</reference>
<accession>A0A1G9EDF8</accession>
<proteinExistence type="predicted"/>
<keyword evidence="1" id="KW-0812">Transmembrane</keyword>
<dbReference type="AlphaFoldDB" id="A0A1G9EDF8"/>
<evidence type="ECO:0000256" key="1">
    <source>
        <dbReference type="SAM" id="Phobius"/>
    </source>
</evidence>
<dbReference type="Gene3D" id="2.130.10.10">
    <property type="entry name" value="YVTN repeat-like/Quinoprotein amine dehydrogenase"/>
    <property type="match status" value="1"/>
</dbReference>